<dbReference type="VEuPathDB" id="AmoebaDB:FDP41_011584"/>
<comment type="similarity">
    <text evidence="1">Belongs to the VPS8 family.</text>
</comment>
<feature type="region of interest" description="Disordered" evidence="4">
    <location>
        <begin position="309"/>
        <end position="355"/>
    </location>
</feature>
<dbReference type="VEuPathDB" id="AmoebaDB:NF0097200"/>
<proteinExistence type="inferred from homology"/>
<dbReference type="Proteomes" id="UP000444721">
    <property type="component" value="Unassembled WGS sequence"/>
</dbReference>
<dbReference type="GO" id="GO:0008270">
    <property type="term" value="F:zinc ion binding"/>
    <property type="evidence" value="ECO:0007669"/>
    <property type="project" value="UniProtKB-KW"/>
</dbReference>
<evidence type="ECO:0000256" key="3">
    <source>
        <dbReference type="SAM" id="Coils"/>
    </source>
</evidence>
<evidence type="ECO:0000313" key="6">
    <source>
        <dbReference type="EMBL" id="KAF0982654.1"/>
    </source>
</evidence>
<reference evidence="6 7" key="1">
    <citation type="journal article" date="2019" name="Sci. Rep.">
        <title>Nanopore sequencing improves the draft genome of the human pathogenic amoeba Naegleria fowleri.</title>
        <authorList>
            <person name="Liechti N."/>
            <person name="Schurch N."/>
            <person name="Bruggmann R."/>
            <person name="Wittwer M."/>
        </authorList>
    </citation>
    <scope>NUCLEOTIDE SEQUENCE [LARGE SCALE GENOMIC DNA]</scope>
    <source>
        <strain evidence="6 7">ATCC 30894</strain>
    </source>
</reference>
<keyword evidence="2" id="KW-0479">Metal-binding</keyword>
<feature type="domain" description="RING-type" evidence="5">
    <location>
        <begin position="2068"/>
        <end position="2115"/>
    </location>
</feature>
<dbReference type="InterPro" id="IPR015943">
    <property type="entry name" value="WD40/YVTN_repeat-like_dom_sf"/>
</dbReference>
<dbReference type="PANTHER" id="PTHR12616:SF8">
    <property type="entry name" value="VACUOLAR PROTEIN SORTING-ASSOCIATED PROTEIN 8 HOMOLOG"/>
    <property type="match status" value="1"/>
</dbReference>
<dbReference type="GO" id="GO:0006623">
    <property type="term" value="P:protein targeting to vacuole"/>
    <property type="evidence" value="ECO:0007669"/>
    <property type="project" value="InterPro"/>
</dbReference>
<evidence type="ECO:0000256" key="2">
    <source>
        <dbReference type="PROSITE-ProRule" id="PRU00175"/>
    </source>
</evidence>
<comment type="caution">
    <text evidence="6">The sequence shown here is derived from an EMBL/GenBank/DDBJ whole genome shotgun (WGS) entry which is preliminary data.</text>
</comment>
<dbReference type="GO" id="GO:0030897">
    <property type="term" value="C:HOPS complex"/>
    <property type="evidence" value="ECO:0007669"/>
    <property type="project" value="TreeGrafter"/>
</dbReference>
<evidence type="ECO:0000256" key="1">
    <source>
        <dbReference type="ARBA" id="ARBA00009422"/>
    </source>
</evidence>
<dbReference type="VEuPathDB" id="AmoebaDB:NfTy_017940"/>
<dbReference type="SUPFAM" id="SSF50978">
    <property type="entry name" value="WD40 repeat-like"/>
    <property type="match status" value="1"/>
</dbReference>
<feature type="compositionally biased region" description="Low complexity" evidence="4">
    <location>
        <begin position="2216"/>
        <end position="2228"/>
    </location>
</feature>
<keyword evidence="2" id="KW-0863">Zinc-finger</keyword>
<dbReference type="Pfam" id="PF12816">
    <property type="entry name" value="TPR_Vps8"/>
    <property type="match status" value="1"/>
</dbReference>
<dbReference type="GeneID" id="68118799"/>
<dbReference type="SUPFAM" id="SSF57850">
    <property type="entry name" value="RING/U-box"/>
    <property type="match status" value="1"/>
</dbReference>
<feature type="compositionally biased region" description="Basic and acidic residues" evidence="4">
    <location>
        <begin position="326"/>
        <end position="343"/>
    </location>
</feature>
<dbReference type="Pfam" id="PF23556">
    <property type="entry name" value="TPR_Vps41"/>
    <property type="match status" value="1"/>
</dbReference>
<feature type="region of interest" description="Disordered" evidence="4">
    <location>
        <begin position="2197"/>
        <end position="2228"/>
    </location>
</feature>
<dbReference type="InterPro" id="IPR045111">
    <property type="entry name" value="Vps41/Vps8"/>
</dbReference>
<evidence type="ECO:0000313" key="7">
    <source>
        <dbReference type="Proteomes" id="UP000444721"/>
    </source>
</evidence>
<dbReference type="PROSITE" id="PS50089">
    <property type="entry name" value="ZF_RING_2"/>
    <property type="match status" value="1"/>
</dbReference>
<dbReference type="OrthoDB" id="289913at2759"/>
<dbReference type="OMA" id="IRYSIEI"/>
<evidence type="ECO:0000256" key="4">
    <source>
        <dbReference type="SAM" id="MobiDB-lite"/>
    </source>
</evidence>
<dbReference type="InterPro" id="IPR036322">
    <property type="entry name" value="WD40_repeat_dom_sf"/>
</dbReference>
<dbReference type="GO" id="GO:0005770">
    <property type="term" value="C:late endosome"/>
    <property type="evidence" value="ECO:0007669"/>
    <property type="project" value="TreeGrafter"/>
</dbReference>
<dbReference type="InterPro" id="IPR001841">
    <property type="entry name" value="Znf_RING"/>
</dbReference>
<dbReference type="Pfam" id="PF23410">
    <property type="entry name" value="Beta-prop_VPS8"/>
    <property type="match status" value="1"/>
</dbReference>
<feature type="compositionally biased region" description="Polar residues" evidence="4">
    <location>
        <begin position="1805"/>
        <end position="1820"/>
    </location>
</feature>
<keyword evidence="2" id="KW-0862">Zinc</keyword>
<dbReference type="RefSeq" id="XP_044567367.1">
    <property type="nucleotide sequence ID" value="XM_044702008.1"/>
</dbReference>
<keyword evidence="7" id="KW-1185">Reference proteome</keyword>
<feature type="region of interest" description="Disordered" evidence="4">
    <location>
        <begin position="1805"/>
        <end position="1850"/>
    </location>
</feature>
<feature type="coiled-coil region" evidence="3">
    <location>
        <begin position="1865"/>
        <end position="1929"/>
    </location>
</feature>
<dbReference type="Gene3D" id="2.130.10.10">
    <property type="entry name" value="YVTN repeat-like/Quinoprotein amine dehydrogenase"/>
    <property type="match status" value="1"/>
</dbReference>
<feature type="compositionally biased region" description="Polar residues" evidence="4">
    <location>
        <begin position="2197"/>
        <end position="2209"/>
    </location>
</feature>
<feature type="compositionally biased region" description="Acidic residues" evidence="4">
    <location>
        <begin position="69"/>
        <end position="83"/>
    </location>
</feature>
<feature type="compositionally biased region" description="Acidic residues" evidence="4">
    <location>
        <begin position="1830"/>
        <end position="1845"/>
    </location>
</feature>
<feature type="region of interest" description="Disordered" evidence="4">
    <location>
        <begin position="2269"/>
        <end position="2311"/>
    </location>
</feature>
<dbReference type="EMBL" id="VFQX01000009">
    <property type="protein sequence ID" value="KAF0982654.1"/>
    <property type="molecule type" value="Genomic_DNA"/>
</dbReference>
<evidence type="ECO:0000259" key="5">
    <source>
        <dbReference type="PROSITE" id="PS50089"/>
    </source>
</evidence>
<organism evidence="6 7">
    <name type="scientific">Naegleria fowleri</name>
    <name type="common">Brain eating amoeba</name>
    <dbReference type="NCBI Taxonomy" id="5763"/>
    <lineage>
        <taxon>Eukaryota</taxon>
        <taxon>Discoba</taxon>
        <taxon>Heterolobosea</taxon>
        <taxon>Tetramitia</taxon>
        <taxon>Eutetramitia</taxon>
        <taxon>Vahlkampfiidae</taxon>
        <taxon>Naegleria</taxon>
    </lineage>
</organism>
<protein>
    <recommendedName>
        <fullName evidence="5">RING-type domain-containing protein</fullName>
    </recommendedName>
</protein>
<dbReference type="GO" id="GO:0034058">
    <property type="term" value="P:endosomal vesicle fusion"/>
    <property type="evidence" value="ECO:0007669"/>
    <property type="project" value="TreeGrafter"/>
</dbReference>
<sequence length="2311" mass="264530">MPLLKSSHHQTPLTSTASTPTTTSAALTSSMKGKSSSSSPIVVTRMETKNNTSYHYDDLMLTEQQLSGSDEDSSDQEDNDVESMDTPSEHYIQRQQYLSNILDEISSSDDENNGGTAHNKSNHALSSSNHAAILRKILKDNDDDYLNNDDDEYDDDRDENLLDQIIHNESSVSSSIARKNSEFMSTTKSNGAVENKQQTIAPNVSRSNSIYFSPSAILLDMKLDDSEKFEILKQASVLEQTKYQLEKIFIPYDPTTKRQQYTPVTMTGNSKNHLVTVLTVPSEEEYEKKKILLRTLRVKQTDRVIDNILSSARSSSSSDEENEPSQQHHDGDQENNHHGASHFEDDENMSTSSTSEVASDYLHNLMRADETDSDLDSENTDPVNEQKNPPSTEASNEEARALLTAMRKKNIKDLKEFNSLENSNWKDFYGGALAQNMSILKLDLMKSVNDYLEIHRQEIGICKVIKVSSTILAVGTSNGTCVIFSNSSTKVTHLKLSGKSSTPQKSVHQQINQYNAVTCMDITSTGNFLVCGYEYGDIAFWSIQNNGELVKRINGKGEENTNYEFSTPIDNIQFIKNNPYKILVSSYGVVKLITLKERLIRLGGNSFVHEVLKVTDEKFEKVVDMKILPEGETYHPSNDYLIVAMATPIGIFVMCLEPFVKILCFLSKPEEVSQTQLPYLCWRRALAPIQFITTHETALSQQLRVHKTKPPLLAIAWGNILNIFQLEIEPQTLLGEVDSSLPHNYNSNVNTEMFRVSCMEFKNDLIGGVWSGEQVMLLVDRDHQVLVVDPFATKNVEERKITFEIPTKVTQEKIISTHHLTYHSRFDIKNESGKFTLHPVPSFHSSLCTKSSSVDGVAYLLCDNDMNINNQVVITVKVLSWKERIDQLLEMGSWNHALKLALNFYQGKGIAVIGLPTDSSLRKQLAGDIINSILEGYVEYYTSQLSSDHEESYESYEYYAELAKTCIRYSIEIEKSEKIFTTFYEIFKAKHNDKLFLSIIEEFIVKGLLVSRESEIVVIPNQFIEKIINHHFEQYDRRNLSALEHLLLSLEYNDHISTKEYSNPDFCKKLIEKCKQYRLFKAMAHIYNKGLGDFVTPVKEILKIIFDPSNNNASDRPQCVTLLFDYLENCFLNAMSISNQRISTSLLYDIKLTLLNTVVQETTVSQYSTKRFHTLSRLIILDSKRFFKWLDDVFSDTSTTSLWTSEQQGTQPSHPLYAPLTKQSVVDALTYIFCSSSSHAFSPWEIRTKKFSIEEEQQPQSNWIPNLEDCVYFSLFMAKQLSHSSQQFPDRNSIRVSTDVIHRIFSTLCYEGNLFDDDISTTQLELVAILTNILNIIDRKDSKAVINMEELITCCRNSRFHKVLIYLYSLKGDYEKLLDAYLSDNDLRSGVFTFINNLTKLESNIVNREISELFQINEKTILNKDQIYARIKTATINHLSQLIECDSDATAHLIIMHFTSEHEKVISSLNKYPKLQFLYLKNIIGVENTSDSMHELLKRKGLTLDRNVHLKYFQLLCEFEPQSVYTYVASQRDYPIDECLKFCRQHNIIDATSYLLERGGDVVGAVKLYLEKVDEKMRSLAEQCVSEEDRFIRSINFNDYLAVTNNSENNSADDGGINGPPLSDLFYLLKEFDGKYKTFLQIKWEEEQQQRKLKLSTVVDPKVKKEEEKFELKSWANKMLSVVTAFAKSSASEMHETSATQEMTSMITNPESLSRGKRRLLEVQLYSSSVMNILQSETYEKFKSLITDIVNMCKRNMDNGRLTDKDVKILWFHLLDKIIVPLRELFDSYAAASQNNASSTITAVATNHSSSKSNESIPSTQKKKKKSSNSDDDEDNDSNDDEIDNDMTFMDDLSDDEDITIEDNINDHKEMINSAIREKEKLQEKVRYEFDPVVTKTTYEKIAKIEKRITSLKKYLADLEYEKAREEERKLREATDPLAPKNLKNRPSNLFFQVCLHHLLKFIFTEMSNSSSSIQDEEQQDPHMSMNAEKKFEKKFSVFGLLQSATINYKKDLYGYFKEPLLDMYDKCGFELMLYHSINRLLCNDVNWLQNRYIRRLKRGTKPQSYTCRLCESSIYDLQEDNMKGGKLRVFYCGHAMHEHCLDEINCISHCPICSHQDGASDTTTDTMKQKNTIEKKKSMSGSSLLHNYSLEADVNSGQVFVSVYKKQRLRMVENSLANALKARRKLFDELDKTNDKTVTVSEHQGSTSHNDETPQQEQQSIENSSQQPLKALRYGSYSKAQVSYSTILKRQRLVDEIKVDEDYEATKVSKPRNNAAMKQSQPSVKKTLKLDLPKKSTSTKDEVKCQYIPP</sequence>
<feature type="compositionally biased region" description="Polar residues" evidence="4">
    <location>
        <begin position="380"/>
        <end position="394"/>
    </location>
</feature>
<keyword evidence="3" id="KW-0175">Coiled coil</keyword>
<dbReference type="PANTHER" id="PTHR12616">
    <property type="entry name" value="VACUOLAR PROTEIN SORTING VPS41"/>
    <property type="match status" value="1"/>
</dbReference>
<feature type="compositionally biased region" description="Basic and acidic residues" evidence="4">
    <location>
        <begin position="2289"/>
        <end position="2305"/>
    </location>
</feature>
<feature type="compositionally biased region" description="Low complexity" evidence="4">
    <location>
        <begin position="11"/>
        <end position="39"/>
    </location>
</feature>
<dbReference type="InterPro" id="IPR025941">
    <property type="entry name" value="Vps8_central_dom"/>
</dbReference>
<accession>A0A6A5C833</accession>
<feature type="region of interest" description="Disordered" evidence="4">
    <location>
        <begin position="66"/>
        <end position="86"/>
    </location>
</feature>
<feature type="region of interest" description="Disordered" evidence="4">
    <location>
        <begin position="370"/>
        <end position="397"/>
    </location>
</feature>
<feature type="region of interest" description="Disordered" evidence="4">
    <location>
        <begin position="105"/>
        <end position="125"/>
    </location>
</feature>
<name>A0A6A5C833_NAEFO</name>
<gene>
    <name evidence="6" type="ORF">FDP41_011584</name>
</gene>
<feature type="region of interest" description="Disordered" evidence="4">
    <location>
        <begin position="1"/>
        <end position="43"/>
    </location>
</feature>